<organism evidence="1 2">
    <name type="scientific">Diphasiastrum complanatum</name>
    <name type="common">Issler's clubmoss</name>
    <name type="synonym">Lycopodium complanatum</name>
    <dbReference type="NCBI Taxonomy" id="34168"/>
    <lineage>
        <taxon>Eukaryota</taxon>
        <taxon>Viridiplantae</taxon>
        <taxon>Streptophyta</taxon>
        <taxon>Embryophyta</taxon>
        <taxon>Tracheophyta</taxon>
        <taxon>Lycopodiopsida</taxon>
        <taxon>Lycopodiales</taxon>
        <taxon>Lycopodiaceae</taxon>
        <taxon>Lycopodioideae</taxon>
        <taxon>Diphasiastrum</taxon>
    </lineage>
</organism>
<evidence type="ECO:0000313" key="1">
    <source>
        <dbReference type="EMBL" id="KAJ7529301.1"/>
    </source>
</evidence>
<dbReference type="Proteomes" id="UP001162992">
    <property type="component" value="Chromosome 15"/>
</dbReference>
<protein>
    <submittedName>
        <fullName evidence="1">Uncharacterized protein</fullName>
    </submittedName>
</protein>
<keyword evidence="2" id="KW-1185">Reference proteome</keyword>
<accession>A0ACC2BHN7</accession>
<dbReference type="EMBL" id="CM055106">
    <property type="protein sequence ID" value="KAJ7529301.1"/>
    <property type="molecule type" value="Genomic_DNA"/>
</dbReference>
<proteinExistence type="predicted"/>
<name>A0ACC2BHN7_DIPCM</name>
<sequence>MSIGNALALKESGPIRPYPYLCADIYLGMASMQPATAAAAAASCSSFSFLSGCPPSSLLLMPHQSAHISPYAVAAAAPSCPAYSIPKFLLFSRKASPDGIFFRSCADSTSLPCYLIAAAHRQCKSVLCRAAGSREIDSPQQAAPNLGMNAAAEVNEAAWETGVVIVGAGLAGLAAARHLQRQGVPFLVLEASDGVGGRVRTDIHQGFVLDRGFQIFISAYPEAQQVLQYDKLDLQSFYAGALVWYGGRFHRVADPFRHPLDGLVSLSNPIGSIFDKILVGIVRLKAAIKPVDDILSADEIEIAKKLKREGFSSSMVDRFFRPFFGGIFFDTELSTTSRLFEFVFKCLALGSNTLPAEGIAAIPRQLADNLPADSLQFNSRVMQLLTEEEHGFPGVRLDSGRVVRGKYGVIVAVEAPEAVKLLGKRISEAASISKPPRSTVCLYFSAEKAPINDPILLLNGSGKGIVNNMFFPSNVSPSYAPQGKALVSVSLVGSHSEAKDEELEKTVRLELSQWFGSPEVAKWQHIRTYRIPFAQPNQTPSTNLRKEPRVGNKIYMCGDHQDSATFDGALVSGRRVAEAVLLDSKLVTV</sequence>
<evidence type="ECO:0000313" key="2">
    <source>
        <dbReference type="Proteomes" id="UP001162992"/>
    </source>
</evidence>
<gene>
    <name evidence="1" type="ORF">O6H91_15G043000</name>
</gene>
<reference evidence="2" key="1">
    <citation type="journal article" date="2024" name="Proc. Natl. Acad. Sci. U.S.A.">
        <title>Extraordinary preservation of gene collinearity over three hundred million years revealed in homosporous lycophytes.</title>
        <authorList>
            <person name="Li C."/>
            <person name="Wickell D."/>
            <person name="Kuo L.Y."/>
            <person name="Chen X."/>
            <person name="Nie B."/>
            <person name="Liao X."/>
            <person name="Peng D."/>
            <person name="Ji J."/>
            <person name="Jenkins J."/>
            <person name="Williams M."/>
            <person name="Shu S."/>
            <person name="Plott C."/>
            <person name="Barry K."/>
            <person name="Rajasekar S."/>
            <person name="Grimwood J."/>
            <person name="Han X."/>
            <person name="Sun S."/>
            <person name="Hou Z."/>
            <person name="He W."/>
            <person name="Dai G."/>
            <person name="Sun C."/>
            <person name="Schmutz J."/>
            <person name="Leebens-Mack J.H."/>
            <person name="Li F.W."/>
            <person name="Wang L."/>
        </authorList>
    </citation>
    <scope>NUCLEOTIDE SEQUENCE [LARGE SCALE GENOMIC DNA]</scope>
    <source>
        <strain evidence="2">cv. PW_Plant_1</strain>
    </source>
</reference>
<comment type="caution">
    <text evidence="1">The sequence shown here is derived from an EMBL/GenBank/DDBJ whole genome shotgun (WGS) entry which is preliminary data.</text>
</comment>